<keyword evidence="2" id="KW-0378">Hydrolase</keyword>
<dbReference type="EMBL" id="JAUKFM010000006">
    <property type="protein sequence ID" value="MDN8620620.1"/>
    <property type="molecule type" value="Genomic_DNA"/>
</dbReference>
<sequence length="84" mass="9271">MGFLENLLNRYAPRTPGKPVFAVIDTETTGFNKRYDRIIELAAVRADAYFNPVDSWHTLLTPDTSAVFTTRGTPPPTSCCGGYS</sequence>
<protein>
    <submittedName>
        <fullName evidence="2">Exonuclease domain-containing protein</fullName>
    </submittedName>
</protein>
<dbReference type="RefSeq" id="WP_301732823.1">
    <property type="nucleotide sequence ID" value="NZ_JAUKFL010000034.1"/>
</dbReference>
<accession>A0ABT8Q6J2</accession>
<keyword evidence="2" id="KW-0540">Nuclease</keyword>
<dbReference type="SUPFAM" id="SSF53098">
    <property type="entry name" value="Ribonuclease H-like"/>
    <property type="match status" value="1"/>
</dbReference>
<dbReference type="GO" id="GO:0004527">
    <property type="term" value="F:exonuclease activity"/>
    <property type="evidence" value="ECO:0007669"/>
    <property type="project" value="UniProtKB-KW"/>
</dbReference>
<feature type="domain" description="Exonuclease" evidence="1">
    <location>
        <begin position="23"/>
        <end position="65"/>
    </location>
</feature>
<organism evidence="2 3">
    <name type="scientific">Corynebacterium kefirresidentii</name>
    <dbReference type="NCBI Taxonomy" id="1979527"/>
    <lineage>
        <taxon>Bacteria</taxon>
        <taxon>Bacillati</taxon>
        <taxon>Actinomycetota</taxon>
        <taxon>Actinomycetes</taxon>
        <taxon>Mycobacteriales</taxon>
        <taxon>Corynebacteriaceae</taxon>
        <taxon>Corynebacterium</taxon>
    </lineage>
</organism>
<dbReference type="Gene3D" id="3.30.420.10">
    <property type="entry name" value="Ribonuclease H-like superfamily/Ribonuclease H"/>
    <property type="match status" value="1"/>
</dbReference>
<comment type="caution">
    <text evidence="2">The sequence shown here is derived from an EMBL/GenBank/DDBJ whole genome shotgun (WGS) entry which is preliminary data.</text>
</comment>
<dbReference type="Pfam" id="PF00929">
    <property type="entry name" value="RNase_T"/>
    <property type="match status" value="1"/>
</dbReference>
<evidence type="ECO:0000259" key="1">
    <source>
        <dbReference type="Pfam" id="PF00929"/>
    </source>
</evidence>
<dbReference type="Proteomes" id="UP001174347">
    <property type="component" value="Unassembled WGS sequence"/>
</dbReference>
<proteinExistence type="predicted"/>
<dbReference type="InterPro" id="IPR036397">
    <property type="entry name" value="RNaseH_sf"/>
</dbReference>
<dbReference type="InterPro" id="IPR013520">
    <property type="entry name" value="Ribonucl_H"/>
</dbReference>
<keyword evidence="2" id="KW-0269">Exonuclease</keyword>
<name>A0ABT8Q6J2_9CORY</name>
<dbReference type="InterPro" id="IPR012337">
    <property type="entry name" value="RNaseH-like_sf"/>
</dbReference>
<evidence type="ECO:0000313" key="3">
    <source>
        <dbReference type="Proteomes" id="UP001174347"/>
    </source>
</evidence>
<reference evidence="2" key="1">
    <citation type="submission" date="2023-07" db="EMBL/GenBank/DDBJ databases">
        <title>Insights into the diversity of cutaneous corynebacteria.</title>
        <authorList>
            <person name="Bruggemann H."/>
            <person name="Poehlein A."/>
        </authorList>
    </citation>
    <scope>NUCLEOTIDE SEQUENCE</scope>
    <source>
        <strain evidence="2">P7_F1</strain>
    </source>
</reference>
<keyword evidence="3" id="KW-1185">Reference proteome</keyword>
<evidence type="ECO:0000313" key="2">
    <source>
        <dbReference type="EMBL" id="MDN8620620.1"/>
    </source>
</evidence>
<gene>
    <name evidence="2" type="ORF">Q0N36_08495</name>
</gene>